<feature type="transmembrane region" description="Helical" evidence="2">
    <location>
        <begin position="35"/>
        <end position="56"/>
    </location>
</feature>
<keyword evidence="2" id="KW-0472">Membrane</keyword>
<dbReference type="Proteomes" id="UP001500665">
    <property type="component" value="Unassembled WGS sequence"/>
</dbReference>
<feature type="compositionally biased region" description="Low complexity" evidence="1">
    <location>
        <begin position="73"/>
        <end position="95"/>
    </location>
</feature>
<evidence type="ECO:0000256" key="1">
    <source>
        <dbReference type="SAM" id="MobiDB-lite"/>
    </source>
</evidence>
<sequence>MKMKPNGLKWAGGIVVGAAIVGLAVYLATLGWEKAGWVAGVVSMFLTVAGVGLAVAGEIRGRREAGPGGQGPAQGLAQGSVTNTISGTTNSGTIIQGRTVNPPPGTAPAAEPPVREDGPADGAAGQG</sequence>
<keyword evidence="2" id="KW-0812">Transmembrane</keyword>
<name>A0ABN1RVJ1_9ACTN</name>
<keyword evidence="4" id="KW-1185">Reference proteome</keyword>
<evidence type="ECO:0000313" key="4">
    <source>
        <dbReference type="Proteomes" id="UP001500665"/>
    </source>
</evidence>
<feature type="region of interest" description="Disordered" evidence="1">
    <location>
        <begin position="62"/>
        <end position="127"/>
    </location>
</feature>
<evidence type="ECO:0000256" key="2">
    <source>
        <dbReference type="SAM" id="Phobius"/>
    </source>
</evidence>
<keyword evidence="2" id="KW-1133">Transmembrane helix</keyword>
<dbReference type="EMBL" id="BAAAHH010000037">
    <property type="protein sequence ID" value="GAA0965191.1"/>
    <property type="molecule type" value="Genomic_DNA"/>
</dbReference>
<gene>
    <name evidence="3" type="ORF">GCM10009550_64830</name>
</gene>
<accession>A0ABN1RVJ1</accession>
<evidence type="ECO:0008006" key="5">
    <source>
        <dbReference type="Google" id="ProtNLM"/>
    </source>
</evidence>
<protein>
    <recommendedName>
        <fullName evidence="5">Superfamily III holin-X</fullName>
    </recommendedName>
</protein>
<comment type="caution">
    <text evidence="3">The sequence shown here is derived from an EMBL/GenBank/DDBJ whole genome shotgun (WGS) entry which is preliminary data.</text>
</comment>
<evidence type="ECO:0000313" key="3">
    <source>
        <dbReference type="EMBL" id="GAA0965191.1"/>
    </source>
</evidence>
<proteinExistence type="predicted"/>
<reference evidence="3 4" key="1">
    <citation type="journal article" date="2019" name="Int. J. Syst. Evol. Microbiol.">
        <title>The Global Catalogue of Microorganisms (GCM) 10K type strain sequencing project: providing services to taxonomists for standard genome sequencing and annotation.</title>
        <authorList>
            <consortium name="The Broad Institute Genomics Platform"/>
            <consortium name="The Broad Institute Genome Sequencing Center for Infectious Disease"/>
            <person name="Wu L."/>
            <person name="Ma J."/>
        </authorList>
    </citation>
    <scope>NUCLEOTIDE SEQUENCE [LARGE SCALE GENOMIC DNA]</scope>
    <source>
        <strain evidence="3 4">JCM 10696</strain>
    </source>
</reference>
<organism evidence="3 4">
    <name type="scientific">Actinocorallia libanotica</name>
    <dbReference type="NCBI Taxonomy" id="46162"/>
    <lineage>
        <taxon>Bacteria</taxon>
        <taxon>Bacillati</taxon>
        <taxon>Actinomycetota</taxon>
        <taxon>Actinomycetes</taxon>
        <taxon>Streptosporangiales</taxon>
        <taxon>Thermomonosporaceae</taxon>
        <taxon>Actinocorallia</taxon>
    </lineage>
</organism>
<feature type="transmembrane region" description="Helical" evidence="2">
    <location>
        <begin position="7"/>
        <end position="29"/>
    </location>
</feature>